<evidence type="ECO:0000259" key="8">
    <source>
        <dbReference type="PROSITE" id="PS51182"/>
    </source>
</evidence>
<keyword evidence="5" id="KW-0472">Membrane</keyword>
<dbReference type="OrthoDB" id="16692at2759"/>
<evidence type="ECO:0000256" key="2">
    <source>
        <dbReference type="ARBA" id="ARBA00007881"/>
    </source>
</evidence>
<keyword evidence="4" id="KW-0966">Cell projection</keyword>
<dbReference type="Gene3D" id="2.60.40.1110">
    <property type="match status" value="1"/>
</dbReference>
<evidence type="ECO:0000313" key="10">
    <source>
        <dbReference type="Proteomes" id="UP000549394"/>
    </source>
</evidence>
<comment type="similarity">
    <text evidence="2">Belongs to the PTEN phosphatase protein family.</text>
</comment>
<feature type="domain" description="Tyrosine specific protein phosphatases" evidence="6">
    <location>
        <begin position="222"/>
        <end position="282"/>
    </location>
</feature>
<evidence type="ECO:0000259" key="6">
    <source>
        <dbReference type="PROSITE" id="PS50056"/>
    </source>
</evidence>
<name>A0A7I8VJX4_9ANNE</name>
<dbReference type="EMBL" id="CAJFCJ010000005">
    <property type="protein sequence ID" value="CAD5114870.1"/>
    <property type="molecule type" value="Genomic_DNA"/>
</dbReference>
<organism evidence="9 10">
    <name type="scientific">Dimorphilus gyrociliatus</name>
    <dbReference type="NCBI Taxonomy" id="2664684"/>
    <lineage>
        <taxon>Eukaryota</taxon>
        <taxon>Metazoa</taxon>
        <taxon>Spiralia</taxon>
        <taxon>Lophotrochozoa</taxon>
        <taxon>Annelida</taxon>
        <taxon>Polychaeta</taxon>
        <taxon>Polychaeta incertae sedis</taxon>
        <taxon>Dinophilidae</taxon>
        <taxon>Dimorphilus</taxon>
    </lineage>
</organism>
<dbReference type="InterPro" id="IPR051281">
    <property type="entry name" value="Dual-spec_lipid-protein_phosph"/>
</dbReference>
<dbReference type="SMART" id="SM01301">
    <property type="entry name" value="PTPlike_phytase"/>
    <property type="match status" value="1"/>
</dbReference>
<dbReference type="InterPro" id="IPR014020">
    <property type="entry name" value="Tensin_C2-dom"/>
</dbReference>
<dbReference type="InterPro" id="IPR029021">
    <property type="entry name" value="Prot-tyrosine_phosphatase-like"/>
</dbReference>
<dbReference type="Pfam" id="PF10409">
    <property type="entry name" value="PTEN_C2"/>
    <property type="match status" value="1"/>
</dbReference>
<evidence type="ECO:0000256" key="5">
    <source>
        <dbReference type="SAM" id="Phobius"/>
    </source>
</evidence>
<feature type="domain" description="Phosphatase tensin-type" evidence="7">
    <location>
        <begin position="153"/>
        <end position="313"/>
    </location>
</feature>
<dbReference type="CDD" id="cd14510">
    <property type="entry name" value="PTP_VSP_TPTE"/>
    <property type="match status" value="1"/>
</dbReference>
<dbReference type="InterPro" id="IPR057023">
    <property type="entry name" value="PTP-SAK"/>
</dbReference>
<dbReference type="InterPro" id="IPR016130">
    <property type="entry name" value="Tyr_Pase_AS"/>
</dbReference>
<dbReference type="PANTHER" id="PTHR12305">
    <property type="entry name" value="PHOSPHATASE WITH HOMOLOGY TO TENSIN"/>
    <property type="match status" value="1"/>
</dbReference>
<keyword evidence="5" id="KW-0812">Transmembrane</keyword>
<keyword evidence="5" id="KW-1133">Transmembrane helix</keyword>
<feature type="transmembrane region" description="Helical" evidence="5">
    <location>
        <begin position="40"/>
        <end position="61"/>
    </location>
</feature>
<dbReference type="Pfam" id="PF22784">
    <property type="entry name" value="PTP-SAK"/>
    <property type="match status" value="1"/>
</dbReference>
<dbReference type="GO" id="GO:0005829">
    <property type="term" value="C:cytosol"/>
    <property type="evidence" value="ECO:0007669"/>
    <property type="project" value="TreeGrafter"/>
</dbReference>
<dbReference type="Proteomes" id="UP000549394">
    <property type="component" value="Unassembled WGS sequence"/>
</dbReference>
<accession>A0A7I8VJX4</accession>
<feature type="transmembrane region" description="Helical" evidence="5">
    <location>
        <begin position="73"/>
        <end position="92"/>
    </location>
</feature>
<dbReference type="GO" id="GO:0042995">
    <property type="term" value="C:cell projection"/>
    <property type="evidence" value="ECO:0007669"/>
    <property type="project" value="UniProtKB-SubCell"/>
</dbReference>
<dbReference type="PROSITE" id="PS00383">
    <property type="entry name" value="TYR_PHOSPHATASE_1"/>
    <property type="match status" value="1"/>
</dbReference>
<dbReference type="SUPFAM" id="SSF52799">
    <property type="entry name" value="(Phosphotyrosine protein) phosphatases II"/>
    <property type="match status" value="1"/>
</dbReference>
<sequence>MEGNQAEDIVEVLPGGDRYAAPATRSEKYRIILERIFDHLAFRVAIIILILIDFIVIIIDLTKNSLHLHPADIISMVISSIFVIELILRIYIKSILVVSYTNVVSYFRIVMILRVVRGLRILSIIRFYIEKRETVNSARLAVSQNKRRFVEDERLIAMSFPSTGVTALYRNDIEDVSKFFKQKHDGHFKIYNLCSEKGYDESKFDNRVERIFIDDHNVPKLAEAVKFVKDVDDWMKADEENVLAVHCRGGKGRTGTMVCIWLIASGEYDDAEEALNWFGERRTDRTVGSKFQGVETPSQSRYVGYYATMKKLFNSQLPNHKQLILDKIIIKNIYTFGQMDGTDLSGKIYTNNYIFEFNPSVESNCKSRLSEDRKDYCIEIGEDCPILEDDVKFMFFSSSEKVPKGYDDCAFYFWLNTSFVDETSVTTLNKDVLDNPHKDIKHKVFGSDFAVQICFKRRPKTEQSFIHSANKEPTAEDHIQITQEI</sequence>
<dbReference type="SUPFAM" id="SSF49562">
    <property type="entry name" value="C2 domain (Calcium/lipid-binding domain, CaLB)"/>
    <property type="match status" value="1"/>
</dbReference>
<evidence type="ECO:0000259" key="7">
    <source>
        <dbReference type="PROSITE" id="PS51181"/>
    </source>
</evidence>
<dbReference type="AlphaFoldDB" id="A0A7I8VJX4"/>
<comment type="subcellular location">
    <subcellularLocation>
        <location evidence="1">Cell projection</location>
    </subcellularLocation>
</comment>
<dbReference type="Gene3D" id="3.90.190.10">
    <property type="entry name" value="Protein tyrosine phosphatase superfamily"/>
    <property type="match status" value="1"/>
</dbReference>
<evidence type="ECO:0000256" key="4">
    <source>
        <dbReference type="ARBA" id="ARBA00023273"/>
    </source>
</evidence>
<dbReference type="SMART" id="SM00404">
    <property type="entry name" value="PTPc_motif"/>
    <property type="match status" value="1"/>
</dbReference>
<gene>
    <name evidence="9" type="ORF">DGYR_LOCUS3673</name>
</gene>
<dbReference type="PROSITE" id="PS51182">
    <property type="entry name" value="C2_TENSIN"/>
    <property type="match status" value="1"/>
</dbReference>
<comment type="caution">
    <text evidence="9">The sequence shown here is derived from an EMBL/GenBank/DDBJ whole genome shotgun (WGS) entry which is preliminary data.</text>
</comment>
<proteinExistence type="inferred from homology"/>
<evidence type="ECO:0000313" key="9">
    <source>
        <dbReference type="EMBL" id="CAD5114870.1"/>
    </source>
</evidence>
<keyword evidence="10" id="KW-1185">Reference proteome</keyword>
<evidence type="ECO:0000256" key="3">
    <source>
        <dbReference type="ARBA" id="ARBA00022801"/>
    </source>
</evidence>
<dbReference type="InterPro" id="IPR035892">
    <property type="entry name" value="C2_domain_sf"/>
</dbReference>
<feature type="domain" description="C2 tensin-type" evidence="8">
    <location>
        <begin position="320"/>
        <end position="458"/>
    </location>
</feature>
<dbReference type="InterPro" id="IPR003595">
    <property type="entry name" value="Tyr_Pase_cat"/>
</dbReference>
<dbReference type="PROSITE" id="PS51181">
    <property type="entry name" value="PPASE_TENSIN"/>
    <property type="match status" value="1"/>
</dbReference>
<dbReference type="PROSITE" id="PS50056">
    <property type="entry name" value="TYR_PHOSPHATASE_2"/>
    <property type="match status" value="1"/>
</dbReference>
<dbReference type="PANTHER" id="PTHR12305:SF60">
    <property type="entry name" value="PHOSPHATIDYLINOSITOL 3,4,5-TRISPHOSPHATE 3-PHOSPHATASE TPTE2-RELATED"/>
    <property type="match status" value="1"/>
</dbReference>
<dbReference type="FunFam" id="2.60.40.1110:FF:000004">
    <property type="entry name" value="Voltage-sensor containing phosphatase"/>
    <property type="match status" value="1"/>
</dbReference>
<dbReference type="InterPro" id="IPR029023">
    <property type="entry name" value="Tensin_phosphatase"/>
</dbReference>
<evidence type="ECO:0000256" key="1">
    <source>
        <dbReference type="ARBA" id="ARBA00004316"/>
    </source>
</evidence>
<reference evidence="9 10" key="1">
    <citation type="submission" date="2020-08" db="EMBL/GenBank/DDBJ databases">
        <authorList>
            <person name="Hejnol A."/>
        </authorList>
    </citation>
    <scope>NUCLEOTIDE SEQUENCE [LARGE SCALE GENOMIC DNA]</scope>
</reference>
<dbReference type="InterPro" id="IPR000387">
    <property type="entry name" value="Tyr_Pase_dom"/>
</dbReference>
<dbReference type="GO" id="GO:0016314">
    <property type="term" value="F:phosphatidylinositol-3,4,5-trisphosphate 3-phosphatase activity"/>
    <property type="evidence" value="ECO:0007669"/>
    <property type="project" value="TreeGrafter"/>
</dbReference>
<feature type="transmembrane region" description="Helical" evidence="5">
    <location>
        <begin position="104"/>
        <end position="129"/>
    </location>
</feature>
<protein>
    <submittedName>
        <fullName evidence="9">DgyrCDS3903</fullName>
    </submittedName>
</protein>
<dbReference type="SMART" id="SM01326">
    <property type="entry name" value="PTEN_C2"/>
    <property type="match status" value="1"/>
</dbReference>
<keyword evidence="3" id="KW-0378">Hydrolase</keyword>
<dbReference type="InterPro" id="IPR045102">
    <property type="entry name" value="PTP_VSP_TPTE"/>
</dbReference>